<evidence type="ECO:0000259" key="10">
    <source>
        <dbReference type="SMART" id="SM00474"/>
    </source>
</evidence>
<comment type="subcellular location">
    <subcellularLocation>
        <location evidence="1">Nucleus</location>
    </subcellularLocation>
</comment>
<dbReference type="SUPFAM" id="SSF53098">
    <property type="entry name" value="Ribonuclease H-like"/>
    <property type="match status" value="1"/>
</dbReference>
<dbReference type="Proteomes" id="UP000518752">
    <property type="component" value="Unassembled WGS sequence"/>
</dbReference>
<dbReference type="InterPro" id="IPR012337">
    <property type="entry name" value="RNaseH-like_sf"/>
</dbReference>
<dbReference type="PANTHER" id="PTHR13620:SF109">
    <property type="entry name" value="3'-5' EXONUCLEASE"/>
    <property type="match status" value="1"/>
</dbReference>
<feature type="domain" description="3'-5' exonuclease" evidence="10">
    <location>
        <begin position="77"/>
        <end position="257"/>
    </location>
</feature>
<comment type="caution">
    <text evidence="11">The sequence shown here is derived from an EMBL/GenBank/DDBJ whole genome shotgun (WGS) entry which is preliminary data.</text>
</comment>
<organism evidence="11 12">
    <name type="scientific">Collybiopsis confluens</name>
    <dbReference type="NCBI Taxonomy" id="2823264"/>
    <lineage>
        <taxon>Eukaryota</taxon>
        <taxon>Fungi</taxon>
        <taxon>Dikarya</taxon>
        <taxon>Basidiomycota</taxon>
        <taxon>Agaricomycotina</taxon>
        <taxon>Agaricomycetes</taxon>
        <taxon>Agaricomycetidae</taxon>
        <taxon>Agaricales</taxon>
        <taxon>Marasmiineae</taxon>
        <taxon>Omphalotaceae</taxon>
        <taxon>Collybiopsis</taxon>
    </lineage>
</organism>
<dbReference type="Pfam" id="PF01612">
    <property type="entry name" value="DNA_pol_A_exo1"/>
    <property type="match status" value="1"/>
</dbReference>
<dbReference type="InterPro" id="IPR036397">
    <property type="entry name" value="RNaseH_sf"/>
</dbReference>
<reference evidence="11 12" key="1">
    <citation type="journal article" date="2020" name="ISME J.">
        <title>Uncovering the hidden diversity of litter-decomposition mechanisms in mushroom-forming fungi.</title>
        <authorList>
            <person name="Floudas D."/>
            <person name="Bentzer J."/>
            <person name="Ahren D."/>
            <person name="Johansson T."/>
            <person name="Persson P."/>
            <person name="Tunlid A."/>
        </authorList>
    </citation>
    <scope>NUCLEOTIDE SEQUENCE [LARGE SCALE GENOMIC DNA]</scope>
    <source>
        <strain evidence="11 12">CBS 406.79</strain>
    </source>
</reference>
<dbReference type="InterPro" id="IPR002562">
    <property type="entry name" value="3'-5'_exonuclease_dom"/>
</dbReference>
<dbReference type="EMBL" id="JAACJN010000092">
    <property type="protein sequence ID" value="KAF5376202.1"/>
    <property type="molecule type" value="Genomic_DNA"/>
</dbReference>
<keyword evidence="12" id="KW-1185">Reference proteome</keyword>
<dbReference type="PANTHER" id="PTHR13620">
    <property type="entry name" value="3-5 EXONUCLEASE"/>
    <property type="match status" value="1"/>
</dbReference>
<protein>
    <recommendedName>
        <fullName evidence="8">3'-5' exonuclease</fullName>
    </recommendedName>
    <alternativeName>
        <fullName evidence="9">Werner Syndrome-like exonuclease</fullName>
    </alternativeName>
</protein>
<evidence type="ECO:0000256" key="3">
    <source>
        <dbReference type="ARBA" id="ARBA00022723"/>
    </source>
</evidence>
<evidence type="ECO:0000256" key="9">
    <source>
        <dbReference type="ARBA" id="ARBA00042761"/>
    </source>
</evidence>
<dbReference type="Gene3D" id="3.30.420.10">
    <property type="entry name" value="Ribonuclease H-like superfamily/Ribonuclease H"/>
    <property type="match status" value="1"/>
</dbReference>
<sequence>MFFIFRATKFLGRYLRSLTEIQGFRYFTSSSVQPNRLSISDEASAAPSWSKFETEPENPPAPPVFKLPQSFKVKVVQRPEYIDKALKPLVDFLDQDPDALLYLSLDAEWNISRRTGVSILQLCPHSESEVVHRLTELPPLLLRLLTSPRVWKIGSRIKGDLTRLRRQFPYQLDDTVSFSTIDLKDYAISKGIIKQKQTASLAALCETVLGVHLPKDTQVRVNNSWEYDAISPKLLHYAACDVVASKQIFEKMSGETEEESMEEVSERVVEVVEVNQSVELYA</sequence>
<accession>A0A8H5H3T5</accession>
<gene>
    <name evidence="11" type="ORF">D9757_009298</name>
</gene>
<dbReference type="GO" id="GO:0008408">
    <property type="term" value="F:3'-5' exonuclease activity"/>
    <property type="evidence" value="ECO:0007669"/>
    <property type="project" value="InterPro"/>
</dbReference>
<evidence type="ECO:0000256" key="5">
    <source>
        <dbReference type="ARBA" id="ARBA00022839"/>
    </source>
</evidence>
<keyword evidence="5" id="KW-0269">Exonuclease</keyword>
<evidence type="ECO:0000256" key="4">
    <source>
        <dbReference type="ARBA" id="ARBA00022801"/>
    </source>
</evidence>
<evidence type="ECO:0000256" key="2">
    <source>
        <dbReference type="ARBA" id="ARBA00022722"/>
    </source>
</evidence>
<evidence type="ECO:0000313" key="11">
    <source>
        <dbReference type="EMBL" id="KAF5376202.1"/>
    </source>
</evidence>
<dbReference type="GO" id="GO:0046872">
    <property type="term" value="F:metal ion binding"/>
    <property type="evidence" value="ECO:0007669"/>
    <property type="project" value="UniProtKB-KW"/>
</dbReference>
<dbReference type="OrthoDB" id="1920326at2759"/>
<keyword evidence="2" id="KW-0540">Nuclease</keyword>
<name>A0A8H5H3T5_9AGAR</name>
<evidence type="ECO:0000256" key="1">
    <source>
        <dbReference type="ARBA" id="ARBA00004123"/>
    </source>
</evidence>
<proteinExistence type="predicted"/>
<evidence type="ECO:0000256" key="8">
    <source>
        <dbReference type="ARBA" id="ARBA00040531"/>
    </source>
</evidence>
<dbReference type="GO" id="GO:0005634">
    <property type="term" value="C:nucleus"/>
    <property type="evidence" value="ECO:0007669"/>
    <property type="project" value="UniProtKB-SubCell"/>
</dbReference>
<keyword evidence="3" id="KW-0479">Metal-binding</keyword>
<keyword evidence="7" id="KW-0539">Nucleus</keyword>
<dbReference type="AlphaFoldDB" id="A0A8H5H3T5"/>
<evidence type="ECO:0000313" key="12">
    <source>
        <dbReference type="Proteomes" id="UP000518752"/>
    </source>
</evidence>
<keyword evidence="6" id="KW-0460">Magnesium</keyword>
<evidence type="ECO:0000256" key="6">
    <source>
        <dbReference type="ARBA" id="ARBA00022842"/>
    </source>
</evidence>
<keyword evidence="4" id="KW-0378">Hydrolase</keyword>
<dbReference type="GO" id="GO:0003676">
    <property type="term" value="F:nucleic acid binding"/>
    <property type="evidence" value="ECO:0007669"/>
    <property type="project" value="InterPro"/>
</dbReference>
<dbReference type="GO" id="GO:0006139">
    <property type="term" value="P:nucleobase-containing compound metabolic process"/>
    <property type="evidence" value="ECO:0007669"/>
    <property type="project" value="InterPro"/>
</dbReference>
<dbReference type="SMART" id="SM00474">
    <property type="entry name" value="35EXOc"/>
    <property type="match status" value="1"/>
</dbReference>
<dbReference type="InterPro" id="IPR051132">
    <property type="entry name" value="3-5_Exonuclease_domain"/>
</dbReference>
<evidence type="ECO:0000256" key="7">
    <source>
        <dbReference type="ARBA" id="ARBA00023242"/>
    </source>
</evidence>